<dbReference type="Gene3D" id="1.10.10.10">
    <property type="entry name" value="Winged helix-like DNA-binding domain superfamily/Winged helix DNA-binding domain"/>
    <property type="match status" value="1"/>
</dbReference>
<sequence length="139" mass="15751">MARKSKRPHKDKIAAIPVPVMRTRKFAKLSAWAVRVLLELSSQYNLHNNGDLMAAYSVLKDRGFRSKATLNRALRELLDSGMIVRTRQGGKNQCSLYALTWEEIDECIDRETRRSKLDVPSTRTPLGTWKDEPAPKAAA</sequence>
<evidence type="ECO:0000256" key="1">
    <source>
        <dbReference type="SAM" id="MobiDB-lite"/>
    </source>
</evidence>
<dbReference type="EMBL" id="FOEG01000001">
    <property type="protein sequence ID" value="SEO55530.1"/>
    <property type="molecule type" value="Genomic_DNA"/>
</dbReference>
<dbReference type="OrthoDB" id="8910510at2"/>
<evidence type="ECO:0000313" key="3">
    <source>
        <dbReference type="Proteomes" id="UP000199657"/>
    </source>
</evidence>
<dbReference type="RefSeq" id="WP_091639901.1">
    <property type="nucleotide sequence ID" value="NZ_FOEG01000001.1"/>
</dbReference>
<dbReference type="Proteomes" id="UP000199657">
    <property type="component" value="Unassembled WGS sequence"/>
</dbReference>
<gene>
    <name evidence="2" type="ORF">SAMN04488052_101673</name>
</gene>
<name>A0A1H8QMU4_9GAMM</name>
<keyword evidence="3" id="KW-1185">Reference proteome</keyword>
<dbReference type="AlphaFoldDB" id="A0A1H8QMU4"/>
<dbReference type="STRING" id="406100.SAMN04488052_101673"/>
<dbReference type="SUPFAM" id="SSF46785">
    <property type="entry name" value="Winged helix' DNA-binding domain"/>
    <property type="match status" value="1"/>
</dbReference>
<dbReference type="InterPro" id="IPR036390">
    <property type="entry name" value="WH_DNA-bd_sf"/>
</dbReference>
<organism evidence="2 3">
    <name type="scientific">Aquisalimonas asiatica</name>
    <dbReference type="NCBI Taxonomy" id="406100"/>
    <lineage>
        <taxon>Bacteria</taxon>
        <taxon>Pseudomonadati</taxon>
        <taxon>Pseudomonadota</taxon>
        <taxon>Gammaproteobacteria</taxon>
        <taxon>Chromatiales</taxon>
        <taxon>Ectothiorhodospiraceae</taxon>
        <taxon>Aquisalimonas</taxon>
    </lineage>
</organism>
<accession>A0A1H8QMU4</accession>
<dbReference type="InterPro" id="IPR036388">
    <property type="entry name" value="WH-like_DNA-bd_sf"/>
</dbReference>
<evidence type="ECO:0000313" key="2">
    <source>
        <dbReference type="EMBL" id="SEO55530.1"/>
    </source>
</evidence>
<feature type="compositionally biased region" description="Basic and acidic residues" evidence="1">
    <location>
        <begin position="129"/>
        <end position="139"/>
    </location>
</feature>
<proteinExistence type="predicted"/>
<reference evidence="2 3" key="1">
    <citation type="submission" date="2016-10" db="EMBL/GenBank/DDBJ databases">
        <authorList>
            <person name="de Groot N.N."/>
        </authorList>
    </citation>
    <scope>NUCLEOTIDE SEQUENCE [LARGE SCALE GENOMIC DNA]</scope>
    <source>
        <strain evidence="2 3">CGMCC 1.6291</strain>
    </source>
</reference>
<protein>
    <recommendedName>
        <fullName evidence="4">Helix-turn-helix domain-containing protein</fullName>
    </recommendedName>
</protein>
<evidence type="ECO:0008006" key="4">
    <source>
        <dbReference type="Google" id="ProtNLM"/>
    </source>
</evidence>
<feature type="region of interest" description="Disordered" evidence="1">
    <location>
        <begin position="114"/>
        <end position="139"/>
    </location>
</feature>